<keyword evidence="2" id="KW-0548">Nucleotidyltransferase</keyword>
<dbReference type="InterPro" id="IPR000477">
    <property type="entry name" value="RT_dom"/>
</dbReference>
<keyword evidence="2" id="KW-0695">RNA-directed DNA polymerase</keyword>
<gene>
    <name evidence="2" type="primary">X-elementORF2_337</name>
    <name evidence="2" type="ORF">NPIL_643551</name>
</gene>
<evidence type="ECO:0000259" key="1">
    <source>
        <dbReference type="PROSITE" id="PS50878"/>
    </source>
</evidence>
<reference evidence="2" key="1">
    <citation type="submission" date="2020-08" db="EMBL/GenBank/DDBJ databases">
        <title>Multicomponent nature underlies the extraordinary mechanical properties of spider dragline silk.</title>
        <authorList>
            <person name="Kono N."/>
            <person name="Nakamura H."/>
            <person name="Mori M."/>
            <person name="Yoshida Y."/>
            <person name="Ohtoshi R."/>
            <person name="Malay A.D."/>
            <person name="Moran D.A.P."/>
            <person name="Tomita M."/>
            <person name="Numata K."/>
            <person name="Arakawa K."/>
        </authorList>
    </citation>
    <scope>NUCLEOTIDE SEQUENCE</scope>
</reference>
<dbReference type="PROSITE" id="PS50878">
    <property type="entry name" value="RT_POL"/>
    <property type="match status" value="1"/>
</dbReference>
<protein>
    <submittedName>
        <fullName evidence="2">Putative RNA-directed DNA polymerase from transposon X-element</fullName>
    </submittedName>
</protein>
<dbReference type="GO" id="GO:0003964">
    <property type="term" value="F:RNA-directed DNA polymerase activity"/>
    <property type="evidence" value="ECO:0007669"/>
    <property type="project" value="UniProtKB-KW"/>
</dbReference>
<dbReference type="Pfam" id="PF00078">
    <property type="entry name" value="RVT_1"/>
    <property type="match status" value="1"/>
</dbReference>
<name>A0A8X6QS70_NEPPI</name>
<dbReference type="OrthoDB" id="6432556at2759"/>
<keyword evidence="2" id="KW-0808">Transferase</keyword>
<dbReference type="EMBL" id="BMAW01129188">
    <property type="protein sequence ID" value="GFU29249.1"/>
    <property type="molecule type" value="Genomic_DNA"/>
</dbReference>
<sequence>MILKRLIFYLNSHNFPTREQYGFRERHSLTDQVLYFCQRIRDAQNMKPTNPTLAAFLDLSKALVRVWRQKLIIKLFSVYGICGRALAWNFDFLRNRLTKVKFSKFLSESFRLHQGVPQGSVLSLILFSLLCS</sequence>
<proteinExistence type="predicted"/>
<dbReference type="PANTHER" id="PTHR19446">
    <property type="entry name" value="REVERSE TRANSCRIPTASES"/>
    <property type="match status" value="1"/>
</dbReference>
<evidence type="ECO:0000313" key="2">
    <source>
        <dbReference type="EMBL" id="GFU29249.1"/>
    </source>
</evidence>
<feature type="domain" description="Reverse transcriptase" evidence="1">
    <location>
        <begin position="1"/>
        <end position="132"/>
    </location>
</feature>
<dbReference type="Proteomes" id="UP000887013">
    <property type="component" value="Unassembled WGS sequence"/>
</dbReference>
<accession>A0A8X6QS70</accession>
<dbReference type="AlphaFoldDB" id="A0A8X6QS70"/>
<keyword evidence="3" id="KW-1185">Reference proteome</keyword>
<comment type="caution">
    <text evidence="2">The sequence shown here is derived from an EMBL/GenBank/DDBJ whole genome shotgun (WGS) entry which is preliminary data.</text>
</comment>
<evidence type="ECO:0000313" key="3">
    <source>
        <dbReference type="Proteomes" id="UP000887013"/>
    </source>
</evidence>
<organism evidence="2 3">
    <name type="scientific">Nephila pilipes</name>
    <name type="common">Giant wood spider</name>
    <name type="synonym">Nephila maculata</name>
    <dbReference type="NCBI Taxonomy" id="299642"/>
    <lineage>
        <taxon>Eukaryota</taxon>
        <taxon>Metazoa</taxon>
        <taxon>Ecdysozoa</taxon>
        <taxon>Arthropoda</taxon>
        <taxon>Chelicerata</taxon>
        <taxon>Arachnida</taxon>
        <taxon>Araneae</taxon>
        <taxon>Araneomorphae</taxon>
        <taxon>Entelegynae</taxon>
        <taxon>Araneoidea</taxon>
        <taxon>Nephilidae</taxon>
        <taxon>Nephila</taxon>
    </lineage>
</organism>